<name>A0ABZ0S6W6_9GAMM</name>
<feature type="transmembrane region" description="Helical" evidence="1">
    <location>
        <begin position="36"/>
        <end position="61"/>
    </location>
</feature>
<evidence type="ECO:0000313" key="2">
    <source>
        <dbReference type="EMBL" id="WPL15896.1"/>
    </source>
</evidence>
<sequence length="177" mass="19126">MDCTPDAIRSRDGRSQPCDLSLLGSRRRQRAAAASYLLFAIILAIPILVTPSAAAAVQVIVNSDVQQQDLPQTALGALFGMRKTRWPNGKPVKVFVFGDSSAAHGDFCKTVLNVYPHQLRRLWNRLVFSGTGQAPIEVDSAEAMLRAVAETPGAIGYLDKQLLQSKAEQVIAVDIAP</sequence>
<dbReference type="Gene3D" id="3.40.190.10">
    <property type="entry name" value="Periplasmic binding protein-like II"/>
    <property type="match status" value="1"/>
</dbReference>
<keyword evidence="3" id="KW-1185">Reference proteome</keyword>
<dbReference type="SUPFAM" id="SSF53850">
    <property type="entry name" value="Periplasmic binding protein-like II"/>
    <property type="match status" value="1"/>
</dbReference>
<keyword evidence="1" id="KW-0472">Membrane</keyword>
<gene>
    <name evidence="2" type="ORF">Thiowin_00825</name>
</gene>
<evidence type="ECO:0000313" key="3">
    <source>
        <dbReference type="Proteomes" id="UP001432180"/>
    </source>
</evidence>
<organism evidence="2 3">
    <name type="scientific">Thiorhodovibrio winogradskyi</name>
    <dbReference type="NCBI Taxonomy" id="77007"/>
    <lineage>
        <taxon>Bacteria</taxon>
        <taxon>Pseudomonadati</taxon>
        <taxon>Pseudomonadota</taxon>
        <taxon>Gammaproteobacteria</taxon>
        <taxon>Chromatiales</taxon>
        <taxon>Chromatiaceae</taxon>
        <taxon>Thiorhodovibrio</taxon>
    </lineage>
</organism>
<dbReference type="Proteomes" id="UP001432180">
    <property type="component" value="Chromosome"/>
</dbReference>
<protein>
    <recommendedName>
        <fullName evidence="4">PBP domain-containing protein</fullName>
    </recommendedName>
</protein>
<dbReference type="EMBL" id="CP121472">
    <property type="protein sequence ID" value="WPL15896.1"/>
    <property type="molecule type" value="Genomic_DNA"/>
</dbReference>
<evidence type="ECO:0000256" key="1">
    <source>
        <dbReference type="SAM" id="Phobius"/>
    </source>
</evidence>
<reference evidence="2 3" key="1">
    <citation type="journal article" date="2023" name="Microorganisms">
        <title>Thiorhodovibrio frisius and Trv. litoralis spp. nov., Two Novel Members from a Clade of Fastidious Purple Sulfur Bacteria That Exhibit Unique Red-Shifted Light-Harvesting Capabilities.</title>
        <authorList>
            <person name="Methner A."/>
            <person name="Kuzyk S.B."/>
            <person name="Petersen J."/>
            <person name="Bauer S."/>
            <person name="Brinkmann H."/>
            <person name="Sichau K."/>
            <person name="Wanner G."/>
            <person name="Wolf J."/>
            <person name="Neumann-Schaal M."/>
            <person name="Henke P."/>
            <person name="Tank M."/>
            <person name="Sproer C."/>
            <person name="Bunk B."/>
            <person name="Overmann J."/>
        </authorList>
    </citation>
    <scope>NUCLEOTIDE SEQUENCE [LARGE SCALE GENOMIC DNA]</scope>
    <source>
        <strain evidence="2 3">DSM 6702</strain>
    </source>
</reference>
<evidence type="ECO:0008006" key="4">
    <source>
        <dbReference type="Google" id="ProtNLM"/>
    </source>
</evidence>
<keyword evidence="1" id="KW-1133">Transmembrane helix</keyword>
<proteinExistence type="predicted"/>
<keyword evidence="1" id="KW-0812">Transmembrane</keyword>
<accession>A0ABZ0S6W6</accession>